<gene>
    <name evidence="1" type="ORF">NIES267_60830</name>
</gene>
<dbReference type="Proteomes" id="UP000218418">
    <property type="component" value="Chromosome"/>
</dbReference>
<sequence length="92" mass="10519">MLYKIFVVHLRALTCVTSAQQRFYKNAVLSLTSILILLGFSYSCEDKFLTSHRYRIITVFLIEKAKLLLLQLALTTKAEVCNSNISTMFPVI</sequence>
<name>A0A1Z4LZC1_9CYAN</name>
<keyword evidence="2" id="KW-1185">Reference proteome</keyword>
<reference evidence="1 2" key="1">
    <citation type="submission" date="2017-06" db="EMBL/GenBank/DDBJ databases">
        <title>Genome sequencing of cyanobaciteial culture collection at National Institute for Environmental Studies (NIES).</title>
        <authorList>
            <person name="Hirose Y."/>
            <person name="Shimura Y."/>
            <person name="Fujisawa T."/>
            <person name="Nakamura Y."/>
            <person name="Kawachi M."/>
        </authorList>
    </citation>
    <scope>NUCLEOTIDE SEQUENCE [LARGE SCALE GENOMIC DNA]</scope>
    <source>
        <strain evidence="1 2">NIES-267</strain>
    </source>
</reference>
<accession>A0A1Z4LZC1</accession>
<evidence type="ECO:0000313" key="1">
    <source>
        <dbReference type="EMBL" id="BAY86573.1"/>
    </source>
</evidence>
<protein>
    <submittedName>
        <fullName evidence="1">Uncharacterized protein</fullName>
    </submittedName>
</protein>
<dbReference type="AlphaFoldDB" id="A0A1Z4LZC1"/>
<dbReference type="EMBL" id="AP018227">
    <property type="protein sequence ID" value="BAY86573.1"/>
    <property type="molecule type" value="Genomic_DNA"/>
</dbReference>
<evidence type="ECO:0000313" key="2">
    <source>
        <dbReference type="Proteomes" id="UP000218418"/>
    </source>
</evidence>
<proteinExistence type="predicted"/>
<organism evidence="1 2">
    <name type="scientific">Calothrix parasitica NIES-267</name>
    <dbReference type="NCBI Taxonomy" id="1973488"/>
    <lineage>
        <taxon>Bacteria</taxon>
        <taxon>Bacillati</taxon>
        <taxon>Cyanobacteriota</taxon>
        <taxon>Cyanophyceae</taxon>
        <taxon>Nostocales</taxon>
        <taxon>Calotrichaceae</taxon>
        <taxon>Calothrix</taxon>
    </lineage>
</organism>